<evidence type="ECO:0000313" key="2">
    <source>
        <dbReference type="EMBL" id="CAG6788056.1"/>
    </source>
</evidence>
<dbReference type="AlphaFoldDB" id="A0A8D9BPU2"/>
<feature type="region of interest" description="Disordered" evidence="1">
    <location>
        <begin position="148"/>
        <end position="184"/>
    </location>
</feature>
<dbReference type="EMBL" id="HBUF01657597">
    <property type="protein sequence ID" value="CAG6788056.1"/>
    <property type="molecule type" value="Transcribed_RNA"/>
</dbReference>
<evidence type="ECO:0000256" key="1">
    <source>
        <dbReference type="SAM" id="MobiDB-lite"/>
    </source>
</evidence>
<accession>A0A8D9BPU2</accession>
<organism evidence="2">
    <name type="scientific">Cacopsylla melanoneura</name>
    <dbReference type="NCBI Taxonomy" id="428564"/>
    <lineage>
        <taxon>Eukaryota</taxon>
        <taxon>Metazoa</taxon>
        <taxon>Ecdysozoa</taxon>
        <taxon>Arthropoda</taxon>
        <taxon>Hexapoda</taxon>
        <taxon>Insecta</taxon>
        <taxon>Pterygota</taxon>
        <taxon>Neoptera</taxon>
        <taxon>Paraneoptera</taxon>
        <taxon>Hemiptera</taxon>
        <taxon>Sternorrhyncha</taxon>
        <taxon>Psylloidea</taxon>
        <taxon>Psyllidae</taxon>
        <taxon>Psyllinae</taxon>
        <taxon>Cacopsylla</taxon>
    </lineage>
</organism>
<name>A0A8D9BPU2_9HEMI</name>
<feature type="compositionally biased region" description="Basic and acidic residues" evidence="1">
    <location>
        <begin position="159"/>
        <end position="169"/>
    </location>
</feature>
<protein>
    <submittedName>
        <fullName evidence="2">Uncharacterized protein</fullName>
    </submittedName>
</protein>
<proteinExistence type="predicted"/>
<sequence length="184" mass="21217">MAAFRSFITRLLEIPMSQTNFKQELDVIFQIAVNNGYTKKCISKLFNVQLQKFIDKKYLYNVCPLNTPKKWRSVLFTGKTSYKIAQVIEKEKDVKIAFYNNNNLKNKLCNMKDPIPPIMKSGIYKIRVPGHGEYIGKTSRAINTRIKENFSVKNKHPEKRHDSSDDGKSKFTAPMVKSSSNSRS</sequence>
<reference evidence="2" key="1">
    <citation type="submission" date="2021-05" db="EMBL/GenBank/DDBJ databases">
        <authorList>
            <person name="Alioto T."/>
            <person name="Alioto T."/>
            <person name="Gomez Garrido J."/>
        </authorList>
    </citation>
    <scope>NUCLEOTIDE SEQUENCE</scope>
</reference>